<dbReference type="AlphaFoldDB" id="Q12Y05"/>
<dbReference type="Proteomes" id="UP000001979">
    <property type="component" value="Chromosome"/>
</dbReference>
<organism evidence="2 3">
    <name type="scientific">Methanococcoides burtonii (strain DSM 6242 / NBRC 107633 / OCM 468 / ACE-M)</name>
    <dbReference type="NCBI Taxonomy" id="259564"/>
    <lineage>
        <taxon>Archaea</taxon>
        <taxon>Methanobacteriati</taxon>
        <taxon>Methanobacteriota</taxon>
        <taxon>Stenosarchaea group</taxon>
        <taxon>Methanomicrobia</taxon>
        <taxon>Methanosarcinales</taxon>
        <taxon>Methanosarcinaceae</taxon>
        <taxon>Methanococcoides</taxon>
    </lineage>
</organism>
<dbReference type="STRING" id="259564.Mbur_0706"/>
<evidence type="ECO:0000313" key="2">
    <source>
        <dbReference type="EMBL" id="ABE51671.1"/>
    </source>
</evidence>
<gene>
    <name evidence="2" type="ordered locus">Mbur_0706</name>
</gene>
<dbReference type="Pfam" id="PF08378">
    <property type="entry name" value="NERD"/>
    <property type="match status" value="1"/>
</dbReference>
<protein>
    <submittedName>
        <fullName evidence="2">Protein with nuclease-related domain</fullName>
    </submittedName>
</protein>
<evidence type="ECO:0000313" key="3">
    <source>
        <dbReference type="Proteomes" id="UP000001979"/>
    </source>
</evidence>
<name>Q12Y05_METBU</name>
<dbReference type="HOGENOM" id="CLU_1197646_0_0_2"/>
<sequence length="212" mass="24504">MLKHKLDRLENNIDVEAESRLSHLVSQLNKLEDLKNSNEYKGALGEIAVIKKLTELSDDYFQFNDVYLELNEYIKFNGSSLKSAQIDHLVVGPTGVFVIETKNWSKNYTQTVFNEGSYTPYDQIQRSSYIVYRYLNDNKYGNAIQKTYHNLANSEVKVKSILAITGSTIPFEKHRFVRVARYNQIPSHIEKSKWLLTTAHINKIASKLCSKY</sequence>
<dbReference type="InterPro" id="IPR011528">
    <property type="entry name" value="NERD"/>
</dbReference>
<keyword evidence="3" id="KW-1185">Reference proteome</keyword>
<dbReference type="KEGG" id="mbu:Mbur_0706"/>
<evidence type="ECO:0000259" key="1">
    <source>
        <dbReference type="PROSITE" id="PS50965"/>
    </source>
</evidence>
<dbReference type="EMBL" id="CP000300">
    <property type="protein sequence ID" value="ABE51671.1"/>
    <property type="molecule type" value="Genomic_DNA"/>
</dbReference>
<proteinExistence type="predicted"/>
<feature type="domain" description="NERD" evidence="1">
    <location>
        <begin position="41"/>
        <end position="154"/>
    </location>
</feature>
<dbReference type="PROSITE" id="PS50965">
    <property type="entry name" value="NERD"/>
    <property type="match status" value="1"/>
</dbReference>
<reference evidence="3" key="1">
    <citation type="journal article" date="2009" name="ISME J.">
        <title>The genome sequence of the psychrophilic archaeon, Methanococcoides burtonii: the role of genome evolution in cold adaptation.</title>
        <authorList>
            <person name="Allen M.A."/>
            <person name="Lauro F.M."/>
            <person name="Williams T.J."/>
            <person name="Burg D."/>
            <person name="Siddiqui K.S."/>
            <person name="De Francisci D."/>
            <person name="Chong K.W."/>
            <person name="Pilak O."/>
            <person name="Chew H.H."/>
            <person name="De Maere M.Z."/>
            <person name="Ting L."/>
            <person name="Katrib M."/>
            <person name="Ng C."/>
            <person name="Sowers K.R."/>
            <person name="Galperin M.Y."/>
            <person name="Anderson I.J."/>
            <person name="Ivanova N."/>
            <person name="Dalin E."/>
            <person name="Martinez M."/>
            <person name="Lapidus A."/>
            <person name="Hauser L."/>
            <person name="Land M."/>
            <person name="Thomas T."/>
            <person name="Cavicchioli R."/>
        </authorList>
    </citation>
    <scope>NUCLEOTIDE SEQUENCE [LARGE SCALE GENOMIC DNA]</scope>
    <source>
        <strain evidence="3">DSM 6242 / NBRC 107633 / OCM 468 / ACE-M</strain>
    </source>
</reference>
<accession>Q12Y05</accession>